<dbReference type="GO" id="GO:0005730">
    <property type="term" value="C:nucleolus"/>
    <property type="evidence" value="ECO:0007669"/>
    <property type="project" value="UniProtKB-SubCell"/>
</dbReference>
<feature type="compositionally biased region" description="Acidic residues" evidence="7">
    <location>
        <begin position="662"/>
        <end position="671"/>
    </location>
</feature>
<feature type="compositionally biased region" description="Acidic residues" evidence="7">
    <location>
        <begin position="484"/>
        <end position="497"/>
    </location>
</feature>
<dbReference type="PANTHER" id="PTHR13468">
    <property type="entry name" value="DEK PROTEIN"/>
    <property type="match status" value="1"/>
</dbReference>
<sequence>MEEKAVANGTAADDVAAPDNKDNANKEEAVKSKEPAVVNKDVEEQNKGSENGTKDPSDGDVKMAEAEIAKEGDAAAAKEVDSEDVKMDADAKKGDGDASVAKQVDSEDVKMDADAKEDTDAKKEGEDVKMTEAEEGNVEVKDKEAKEDKVETTNVDKLDESKEQEKDGLADQEENKGKETEEHKQLEGTKQLDAKEEKDGADERQQEEEAEEKGSADKKDEADNLEENKEETPKNKKVRSARDRSQGKEKKQEGSKSREAKSLLETPSPYGTDRPQRERKTVERLVEVIEKEPNRNFVVEKGRGTPLKDIPNVAHRISRKKPGDLKFLHNLLFGRKGKIVDFKGHILQFSGFVWHESDEKQRAKAKDKLDKCVKDTLLDLCWMLAIPVPKSNLRKEDIVSKLLDFIAEPHSAADSGLSDDQGSNSRKRKRGGESASKTPDSTPSRSRKKFGNDSTSGKRRKKALKYDTDEDEDGDESMKSDSEENRDEDAEEQEDDYDSGKEKARKKFPKVKESSSKKKTDIGSGHKTGHPKTISKSPVKKASSKISEEKESPDNSAKVFSRKRKHTAKGENDIKGKKSADVIFHLGKKVTKGKGESAGADLPSKDELRKTITAILKKVDFNTATFSDILKKLDNHYKMDLTPKKEAIKVMIQDELTKMSEEADEHEDTNEDAGKKQQQPQAKEVEA</sequence>
<keyword evidence="3" id="KW-0805">Transcription regulation</keyword>
<evidence type="ECO:0000256" key="7">
    <source>
        <dbReference type="SAM" id="MobiDB-lite"/>
    </source>
</evidence>
<evidence type="ECO:0000256" key="5">
    <source>
        <dbReference type="ARBA" id="ARBA00023163"/>
    </source>
</evidence>
<comment type="subcellular location">
    <subcellularLocation>
        <location evidence="1">Nucleus</location>
        <location evidence="1">Nucleolus</location>
    </subcellularLocation>
</comment>
<feature type="domain" description="DEK-C" evidence="8">
    <location>
        <begin position="602"/>
        <end position="657"/>
    </location>
</feature>
<gene>
    <name evidence="9" type="ORF">C2845_PM02G08090</name>
</gene>
<evidence type="ECO:0000256" key="6">
    <source>
        <dbReference type="ARBA" id="ARBA00023242"/>
    </source>
</evidence>
<evidence type="ECO:0000256" key="4">
    <source>
        <dbReference type="ARBA" id="ARBA00023125"/>
    </source>
</evidence>
<dbReference type="STRING" id="4540.A0A3L6SFW8"/>
<dbReference type="PANTHER" id="PTHR13468:SF23">
    <property type="entry name" value="EXPRESSED PROTEIN"/>
    <property type="match status" value="1"/>
</dbReference>
<dbReference type="PROSITE" id="PS51998">
    <property type="entry name" value="DEK_C"/>
    <property type="match status" value="1"/>
</dbReference>
<organism evidence="9 10">
    <name type="scientific">Panicum miliaceum</name>
    <name type="common">Proso millet</name>
    <name type="synonym">Broomcorn millet</name>
    <dbReference type="NCBI Taxonomy" id="4540"/>
    <lineage>
        <taxon>Eukaryota</taxon>
        <taxon>Viridiplantae</taxon>
        <taxon>Streptophyta</taxon>
        <taxon>Embryophyta</taxon>
        <taxon>Tracheophyta</taxon>
        <taxon>Spermatophyta</taxon>
        <taxon>Magnoliopsida</taxon>
        <taxon>Liliopsida</taxon>
        <taxon>Poales</taxon>
        <taxon>Poaceae</taxon>
        <taxon>PACMAD clade</taxon>
        <taxon>Panicoideae</taxon>
        <taxon>Panicodae</taxon>
        <taxon>Paniceae</taxon>
        <taxon>Panicinae</taxon>
        <taxon>Panicum</taxon>
        <taxon>Panicum sect. Panicum</taxon>
    </lineage>
</organism>
<keyword evidence="5" id="KW-0804">Transcription</keyword>
<evidence type="ECO:0000256" key="2">
    <source>
        <dbReference type="ARBA" id="ARBA00022853"/>
    </source>
</evidence>
<dbReference type="OrthoDB" id="370884at2759"/>
<dbReference type="GO" id="GO:0006325">
    <property type="term" value="P:chromatin organization"/>
    <property type="evidence" value="ECO:0007669"/>
    <property type="project" value="UniProtKB-KW"/>
</dbReference>
<proteinExistence type="predicted"/>
<dbReference type="InterPro" id="IPR044198">
    <property type="entry name" value="DEK"/>
</dbReference>
<feature type="compositionally biased region" description="Basic and acidic residues" evidence="7">
    <location>
        <begin position="19"/>
        <end position="96"/>
    </location>
</feature>
<feature type="region of interest" description="Disordered" evidence="7">
    <location>
        <begin position="656"/>
        <end position="687"/>
    </location>
</feature>
<evidence type="ECO:0000313" key="9">
    <source>
        <dbReference type="EMBL" id="RLN18992.1"/>
    </source>
</evidence>
<feature type="compositionally biased region" description="Polar residues" evidence="7">
    <location>
        <begin position="435"/>
        <end position="444"/>
    </location>
</feature>
<comment type="caution">
    <text evidence="9">The sequence shown here is derived from an EMBL/GenBank/DDBJ whole genome shotgun (WGS) entry which is preliminary data.</text>
</comment>
<dbReference type="GO" id="GO:0003677">
    <property type="term" value="F:DNA binding"/>
    <property type="evidence" value="ECO:0007669"/>
    <property type="project" value="UniProtKB-KW"/>
</dbReference>
<feature type="compositionally biased region" description="Basic and acidic residues" evidence="7">
    <location>
        <begin position="510"/>
        <end position="521"/>
    </location>
</feature>
<evidence type="ECO:0000256" key="1">
    <source>
        <dbReference type="ARBA" id="ARBA00004604"/>
    </source>
</evidence>
<dbReference type="FunFam" id="1.10.10.60:FF:000220">
    <property type="entry name" value="DEK domain-containing chromatin associated protein"/>
    <property type="match status" value="1"/>
</dbReference>
<keyword evidence="6" id="KW-0539">Nucleus</keyword>
<dbReference type="GO" id="GO:2000779">
    <property type="term" value="P:regulation of double-strand break repair"/>
    <property type="evidence" value="ECO:0007669"/>
    <property type="project" value="TreeGrafter"/>
</dbReference>
<feature type="region of interest" description="Disordered" evidence="7">
    <location>
        <begin position="412"/>
        <end position="574"/>
    </location>
</feature>
<dbReference type="EMBL" id="PQIB02000005">
    <property type="protein sequence ID" value="RLN18992.1"/>
    <property type="molecule type" value="Genomic_DNA"/>
</dbReference>
<dbReference type="Pfam" id="PF08766">
    <property type="entry name" value="DEK_C"/>
    <property type="match status" value="1"/>
</dbReference>
<keyword evidence="10" id="KW-1185">Reference proteome</keyword>
<evidence type="ECO:0000256" key="3">
    <source>
        <dbReference type="ARBA" id="ARBA00023015"/>
    </source>
</evidence>
<feature type="compositionally biased region" description="Basic and acidic residues" evidence="7">
    <location>
        <begin position="212"/>
        <end position="262"/>
    </location>
</feature>
<dbReference type="SUPFAM" id="SSF109715">
    <property type="entry name" value="DEK C-terminal domain"/>
    <property type="match status" value="1"/>
</dbReference>
<reference evidence="10" key="1">
    <citation type="journal article" date="2019" name="Nat. Commun.">
        <title>The genome of broomcorn millet.</title>
        <authorList>
            <person name="Zou C."/>
            <person name="Miki D."/>
            <person name="Li D."/>
            <person name="Tang Q."/>
            <person name="Xiao L."/>
            <person name="Rajput S."/>
            <person name="Deng P."/>
            <person name="Jia W."/>
            <person name="Huang R."/>
            <person name="Zhang M."/>
            <person name="Sun Y."/>
            <person name="Hu J."/>
            <person name="Fu X."/>
            <person name="Schnable P.S."/>
            <person name="Li F."/>
            <person name="Zhang H."/>
            <person name="Feng B."/>
            <person name="Zhu X."/>
            <person name="Liu R."/>
            <person name="Schnable J.C."/>
            <person name="Zhu J.-K."/>
            <person name="Zhang H."/>
        </authorList>
    </citation>
    <scope>NUCLEOTIDE SEQUENCE [LARGE SCALE GENOMIC DNA]</scope>
</reference>
<dbReference type="AlphaFoldDB" id="A0A3L6SFW8"/>
<name>A0A3L6SFW8_PANMI</name>
<feature type="compositionally biased region" description="Basic and acidic residues" evidence="7">
    <location>
        <begin position="104"/>
        <end position="204"/>
    </location>
</feature>
<evidence type="ECO:0000259" key="8">
    <source>
        <dbReference type="PROSITE" id="PS51998"/>
    </source>
</evidence>
<accession>A0A3L6SFW8</accession>
<dbReference type="GO" id="GO:0042393">
    <property type="term" value="F:histone binding"/>
    <property type="evidence" value="ECO:0007669"/>
    <property type="project" value="TreeGrafter"/>
</dbReference>
<keyword evidence="4" id="KW-0238">DNA-binding</keyword>
<evidence type="ECO:0000313" key="10">
    <source>
        <dbReference type="Proteomes" id="UP000275267"/>
    </source>
</evidence>
<dbReference type="Proteomes" id="UP000275267">
    <property type="component" value="Unassembled WGS sequence"/>
</dbReference>
<keyword evidence="2" id="KW-0156">Chromatin regulator</keyword>
<dbReference type="InterPro" id="IPR014876">
    <property type="entry name" value="DEK_C"/>
</dbReference>
<dbReference type="Gene3D" id="1.10.10.60">
    <property type="entry name" value="Homeodomain-like"/>
    <property type="match status" value="1"/>
</dbReference>
<protein>
    <submittedName>
        <fullName evidence="9">Protein DEK-like</fullName>
    </submittedName>
</protein>
<feature type="region of interest" description="Disordered" evidence="7">
    <location>
        <begin position="1"/>
        <end position="280"/>
    </location>
</feature>